<accession>A0A1G6NJH8</accession>
<dbReference type="Proteomes" id="UP000199455">
    <property type="component" value="Unassembled WGS sequence"/>
</dbReference>
<dbReference type="Pfam" id="PF13517">
    <property type="entry name" value="FG-GAP_3"/>
    <property type="match status" value="3"/>
</dbReference>
<dbReference type="PANTHER" id="PTHR16026">
    <property type="entry name" value="CARTILAGE ACIDIC PROTEIN 1"/>
    <property type="match status" value="1"/>
</dbReference>
<name>A0A1G6NJH8_9SPHI</name>
<feature type="chain" id="PRO_5011746591" evidence="2">
    <location>
        <begin position="25"/>
        <end position="1116"/>
    </location>
</feature>
<dbReference type="InterPro" id="IPR011519">
    <property type="entry name" value="UnbV_ASPIC"/>
</dbReference>
<sequence>MKITTWLSALLCSVLGFIVKNANAQTPLFTLLTAKETNISFVNKVVETDSLHIMNYEYLYNGSGVGVADFNGDGLPDVFFSANEADNKLYLNKGNLKFEDITNKAHVSGNGTWATGVCVADVNADGLPDIYVCHSGKFPDNKLKNELFINQGVKGGIPVFKEMAEAYGLDAPGTQSTQAVFFDYDNDGDLDMFLLNHSNQTYKPFLNTKKVRATPNMKFGNRLFRNDSKGNQFHFTDVTLTAGIVNNALNFGLSVAVSDLNNDGWPDIYTSSDYTEQDCLYINNKNGTFSESIRKSIKHISKYSMGSDIADYNNDGRPDIMTLDMLPEDNHRQKLLKGPDEYDQYHLLIDSGYYQQQMRNMLHLNEGLAEDGSLRFSEIGQLAGVSNTDWSWAPLFADFDNDGWKDLFVSNGYLRDFTDMDFLKYTVANAQKEALKQGSLKFQTFDLVKKMPSNKISNYIFANNHDLTFTNKTIEWGVSTPSVSNGAAYADLDNDGDLDLIVCNINSPVMVYKNNLELQKPNYLKINLKGSGLNTAAIGAKIYVKTADNLQYQEKYVVRGYQSSVDQSICFGLGKNTDISYLKIIWPDGRESLMEHVKANQTLAINQEEAVNKKTNMVKAKPLFVDGTTAAGLNFKHTENDFVDFKGETLLPYQLSKYGPALCKADVNQDGITDVFIGGAIGQSGRLFLGNKEGKYSESQSQPWEEDRASEDVNAVFFDANGDGNPDLWVVSGGNEYDENAPEYQDRLYLNNGKGIFTKANDALPKMWSSKQAIAVADFDKDGDLDVFVGGMSKPGSFPLCSKSYLLRNESKEGVFKFTDVTKEIAPELEYTGMVVSAVWQDLNADGYPELLIGGDWMPLKKFKNNRGILQYDKDSGLENSDGMWSKIVPMDVNNDGAIDFIAGNCGLNNQFKASGQQPLTIYASDFNGDGVMDPIMCYYIQGKNYPMASRDELLDQMVQLKKRFLNYNAYSDVTIDQLFKPEQLDKSQKFFCKQLETAVLLNDGTGKFTIKALPIEAQFSRTWGIVVDDFNKDGKDDILLAGNFYPYRVQLGQADASLGLLLIGNGKGDFKPLAPYDSGLYIDGDVRNIIEIKEGTKKIIIVKNNDQVELLKATN</sequence>
<dbReference type="SUPFAM" id="SSF69318">
    <property type="entry name" value="Integrin alpha N-terminal domain"/>
    <property type="match status" value="3"/>
</dbReference>
<evidence type="ECO:0000256" key="2">
    <source>
        <dbReference type="SAM" id="SignalP"/>
    </source>
</evidence>
<evidence type="ECO:0000313" key="4">
    <source>
        <dbReference type="EMBL" id="SDC67938.1"/>
    </source>
</evidence>
<reference evidence="5" key="1">
    <citation type="submission" date="2016-10" db="EMBL/GenBank/DDBJ databases">
        <authorList>
            <person name="Varghese N."/>
            <person name="Submissions S."/>
        </authorList>
    </citation>
    <scope>NUCLEOTIDE SEQUENCE [LARGE SCALE GENOMIC DNA]</scope>
    <source>
        <strain evidence="5">DSM 18609</strain>
    </source>
</reference>
<dbReference type="AlphaFoldDB" id="A0A1G6NJH8"/>
<dbReference type="RefSeq" id="WP_090766417.1">
    <property type="nucleotide sequence ID" value="NZ_FMZH01000002.1"/>
</dbReference>
<feature type="domain" description="ASPIC/UnbV" evidence="3">
    <location>
        <begin position="537"/>
        <end position="603"/>
    </location>
</feature>
<protein>
    <submittedName>
        <fullName evidence="4">Repeat domain-containing protein</fullName>
    </submittedName>
</protein>
<evidence type="ECO:0000259" key="3">
    <source>
        <dbReference type="Pfam" id="PF07593"/>
    </source>
</evidence>
<dbReference type="InterPro" id="IPR013517">
    <property type="entry name" value="FG-GAP"/>
</dbReference>
<feature type="signal peptide" evidence="2">
    <location>
        <begin position="1"/>
        <end position="24"/>
    </location>
</feature>
<organism evidence="4 5">
    <name type="scientific">Pedobacter soli</name>
    <dbReference type="NCBI Taxonomy" id="390242"/>
    <lineage>
        <taxon>Bacteria</taxon>
        <taxon>Pseudomonadati</taxon>
        <taxon>Bacteroidota</taxon>
        <taxon>Sphingobacteriia</taxon>
        <taxon>Sphingobacteriales</taxon>
        <taxon>Sphingobacteriaceae</taxon>
        <taxon>Pedobacter</taxon>
    </lineage>
</organism>
<dbReference type="Gene3D" id="2.130.10.130">
    <property type="entry name" value="Integrin alpha, N-terminal"/>
    <property type="match status" value="4"/>
</dbReference>
<evidence type="ECO:0000256" key="1">
    <source>
        <dbReference type="ARBA" id="ARBA00022729"/>
    </source>
</evidence>
<evidence type="ECO:0000313" key="5">
    <source>
        <dbReference type="Proteomes" id="UP000199455"/>
    </source>
</evidence>
<dbReference type="Pfam" id="PF07593">
    <property type="entry name" value="UnbV_ASPIC"/>
    <property type="match status" value="1"/>
</dbReference>
<keyword evidence="1 2" id="KW-0732">Signal</keyword>
<gene>
    <name evidence="4" type="ORF">SAMN04488024_102697</name>
</gene>
<dbReference type="EMBL" id="FMZH01000002">
    <property type="protein sequence ID" value="SDC67938.1"/>
    <property type="molecule type" value="Genomic_DNA"/>
</dbReference>
<keyword evidence="5" id="KW-1185">Reference proteome</keyword>
<dbReference type="InterPro" id="IPR027039">
    <property type="entry name" value="Crtac1"/>
</dbReference>
<proteinExistence type="predicted"/>
<dbReference type="STRING" id="390242.SAMN04488024_102697"/>
<dbReference type="InterPro" id="IPR028994">
    <property type="entry name" value="Integrin_alpha_N"/>
</dbReference>
<dbReference type="PANTHER" id="PTHR16026:SF0">
    <property type="entry name" value="CARTILAGE ACIDIC PROTEIN 1"/>
    <property type="match status" value="1"/>
</dbReference>